<dbReference type="EMBL" id="CAIZ01000155">
    <property type="protein sequence ID" value="CCH71170.1"/>
    <property type="molecule type" value="Genomic_DNA"/>
</dbReference>
<accession>N0E589</accession>
<reference evidence="1 2" key="1">
    <citation type="journal article" date="2013" name="ISME J.">
        <title>A metabolic model for members of the genus Tetrasphaera involved in enhanced biological phosphorus removal.</title>
        <authorList>
            <person name="Kristiansen R."/>
            <person name="Nguyen H.T.T."/>
            <person name="Saunders A.M."/>
            <person name="Nielsen J.L."/>
            <person name="Wimmer R."/>
            <person name="Le V.Q."/>
            <person name="McIlroy S.J."/>
            <person name="Petrovski S."/>
            <person name="Seviour R.J."/>
            <person name="Calteau A."/>
            <person name="Nielsen K.L."/>
            <person name="Nielsen P.H."/>
        </authorList>
    </citation>
    <scope>NUCLEOTIDE SEQUENCE [LARGE SCALE GENOMIC DNA]</scope>
    <source>
        <strain evidence="1 2">Lp2</strain>
    </source>
</reference>
<organism evidence="1 2">
    <name type="scientific">Phycicoccus elongatus Lp2</name>
    <dbReference type="NCBI Taxonomy" id="1193181"/>
    <lineage>
        <taxon>Bacteria</taxon>
        <taxon>Bacillati</taxon>
        <taxon>Actinomycetota</taxon>
        <taxon>Actinomycetes</taxon>
        <taxon>Micrococcales</taxon>
        <taxon>Intrasporangiaceae</taxon>
        <taxon>Phycicoccus</taxon>
    </lineage>
</organism>
<gene>
    <name evidence="1" type="ORF">BN10_820006</name>
</gene>
<dbReference type="HOGENOM" id="CLU_3435924_0_0_11"/>
<proteinExistence type="predicted"/>
<sequence>MLARLDPFDIVIA</sequence>
<evidence type="ECO:0000313" key="1">
    <source>
        <dbReference type="EMBL" id="CCH71170.1"/>
    </source>
</evidence>
<comment type="caution">
    <text evidence="1">The sequence shown here is derived from an EMBL/GenBank/DDBJ whole genome shotgun (WGS) entry which is preliminary data.</text>
</comment>
<dbReference type="Proteomes" id="UP000013167">
    <property type="component" value="Unassembled WGS sequence"/>
</dbReference>
<protein>
    <submittedName>
        <fullName evidence="1">Uncharacterized protein</fullName>
    </submittedName>
</protein>
<name>N0E589_9MICO</name>
<keyword evidence="2" id="KW-1185">Reference proteome</keyword>
<evidence type="ECO:0000313" key="2">
    <source>
        <dbReference type="Proteomes" id="UP000013167"/>
    </source>
</evidence>